<dbReference type="Gene3D" id="3.90.1510.10">
    <property type="entry name" value="Glycerate kinase, domain 2"/>
    <property type="match status" value="1"/>
</dbReference>
<gene>
    <name evidence="5" type="ORF">HBH25_03090</name>
</gene>
<dbReference type="Gene3D" id="3.40.50.10350">
    <property type="entry name" value="Glycerate kinase, domain 1"/>
    <property type="match status" value="1"/>
</dbReference>
<dbReference type="SUPFAM" id="SSF110738">
    <property type="entry name" value="Glycerate kinase I"/>
    <property type="match status" value="1"/>
</dbReference>
<evidence type="ECO:0000256" key="3">
    <source>
        <dbReference type="ARBA" id="ARBA00022777"/>
    </source>
</evidence>
<keyword evidence="6" id="KW-1185">Reference proteome</keyword>
<comment type="similarity">
    <text evidence="1 4">Belongs to the glycerate kinase type-1 family.</text>
</comment>
<sequence length="388" mass="39608">MKCVIAPDAFKDSLGAAEVAQAIADGIRDVFPTAQCVLCPMADGGEGTLSAVLAAAGGEPRQCEVTGPLGQPLMATWGWLAATHTALIELAEASGLQQVPRQQRDACASTTRGTGELIKRALDDGATHVVLTVGGSATNDGGRGLLEALGARFLDAQGNPLPHGGLALQNLAQIDLSGWDKRLAGVRFEVAADVDNPLCGPHGATYTFGAQKGASPAQQAALEHALSHYADLTAATLGSDLRHTPGAGAAGGTGFAAMAYLGASIRPGVEVVAALTRLAEHLQGAHLVITGEGCFDAQTLRGKTPFGVARLASTYGVPVLVLAGTLGKGYTDLYEQGITAAFSLVSGPMTLEDACRDTPRLLRERAGDMARLLRLGTAMASHGSVGQA</sequence>
<evidence type="ECO:0000256" key="1">
    <source>
        <dbReference type="ARBA" id="ARBA00006284"/>
    </source>
</evidence>
<keyword evidence="2 4" id="KW-0808">Transferase</keyword>
<dbReference type="EMBL" id="JAAVJI010000001">
    <property type="protein sequence ID" value="NJO99849.1"/>
    <property type="molecule type" value="Genomic_DNA"/>
</dbReference>
<evidence type="ECO:0000313" key="5">
    <source>
        <dbReference type="EMBL" id="NJO99849.1"/>
    </source>
</evidence>
<organism evidence="5 6">
    <name type="scientific">Pseudomonas quercus</name>
    <dbReference type="NCBI Taxonomy" id="2722792"/>
    <lineage>
        <taxon>Bacteria</taxon>
        <taxon>Pseudomonadati</taxon>
        <taxon>Pseudomonadota</taxon>
        <taxon>Gammaproteobacteria</taxon>
        <taxon>Pseudomonadales</taxon>
        <taxon>Pseudomonadaceae</taxon>
        <taxon>Pseudomonas</taxon>
    </lineage>
</organism>
<evidence type="ECO:0000256" key="4">
    <source>
        <dbReference type="PIRNR" id="PIRNR006078"/>
    </source>
</evidence>
<reference evidence="5 6" key="1">
    <citation type="submission" date="2020-03" db="EMBL/GenBank/DDBJ databases">
        <authorList>
            <person name="Wang L."/>
            <person name="He N."/>
            <person name="Li Y."/>
            <person name="Fang Y."/>
            <person name="Zhang F."/>
        </authorList>
    </citation>
    <scope>NUCLEOTIDE SEQUENCE [LARGE SCALE GENOMIC DNA]</scope>
    <source>
        <strain evidence="6">hsmgli-8</strain>
    </source>
</reference>
<comment type="caution">
    <text evidence="5">The sequence shown here is derived from an EMBL/GenBank/DDBJ whole genome shotgun (WGS) entry which is preliminary data.</text>
</comment>
<dbReference type="GO" id="GO:0016301">
    <property type="term" value="F:kinase activity"/>
    <property type="evidence" value="ECO:0007669"/>
    <property type="project" value="UniProtKB-KW"/>
</dbReference>
<dbReference type="PANTHER" id="PTHR21599:SF0">
    <property type="entry name" value="GLYCERATE KINASE"/>
    <property type="match status" value="1"/>
</dbReference>
<keyword evidence="3 4" id="KW-0418">Kinase</keyword>
<proteinExistence type="inferred from homology"/>
<dbReference type="InterPro" id="IPR018193">
    <property type="entry name" value="Glyc_kinase_flavodox-like_fold"/>
</dbReference>
<protein>
    <submittedName>
        <fullName evidence="5">Glycerate kinase</fullName>
    </submittedName>
</protein>
<dbReference type="InterPro" id="IPR036129">
    <property type="entry name" value="Glycerate_kinase_sf"/>
</dbReference>
<dbReference type="PANTHER" id="PTHR21599">
    <property type="entry name" value="GLYCERATE KINASE"/>
    <property type="match status" value="1"/>
</dbReference>
<dbReference type="Proteomes" id="UP000746535">
    <property type="component" value="Unassembled WGS sequence"/>
</dbReference>
<dbReference type="RefSeq" id="WP_168081347.1">
    <property type="nucleotide sequence ID" value="NZ_JAAVJI010000001.1"/>
</dbReference>
<dbReference type="InterPro" id="IPR004381">
    <property type="entry name" value="Glycerate_kinase"/>
</dbReference>
<evidence type="ECO:0000313" key="6">
    <source>
        <dbReference type="Proteomes" id="UP000746535"/>
    </source>
</evidence>
<evidence type="ECO:0000256" key="2">
    <source>
        <dbReference type="ARBA" id="ARBA00022679"/>
    </source>
</evidence>
<dbReference type="InterPro" id="IPR018197">
    <property type="entry name" value="Glycerate_kinase_RE-like"/>
</dbReference>
<dbReference type="NCBIfam" id="TIGR00045">
    <property type="entry name" value="glycerate kinase"/>
    <property type="match status" value="1"/>
</dbReference>
<name>A0ABX0Y945_9PSED</name>
<dbReference type="Pfam" id="PF02595">
    <property type="entry name" value="Gly_kinase"/>
    <property type="match status" value="1"/>
</dbReference>
<dbReference type="PIRSF" id="PIRSF006078">
    <property type="entry name" value="GlxK"/>
    <property type="match status" value="1"/>
</dbReference>
<accession>A0ABX0Y945</accession>